<dbReference type="AlphaFoldDB" id="A0A3E1NLF0"/>
<gene>
    <name evidence="1" type="ORF">DXN05_08030</name>
</gene>
<keyword evidence="1" id="KW-0808">Transferase</keyword>
<organism evidence="1 2">
    <name type="scientific">Deminuibacter soli</name>
    <dbReference type="NCBI Taxonomy" id="2291815"/>
    <lineage>
        <taxon>Bacteria</taxon>
        <taxon>Pseudomonadati</taxon>
        <taxon>Bacteroidota</taxon>
        <taxon>Chitinophagia</taxon>
        <taxon>Chitinophagales</taxon>
        <taxon>Chitinophagaceae</taxon>
        <taxon>Deminuibacter</taxon>
    </lineage>
</organism>
<reference evidence="1 2" key="1">
    <citation type="submission" date="2018-08" db="EMBL/GenBank/DDBJ databases">
        <title>Chitinophagaceae sp. K23C18032701, a novel bacterium isolated from forest soil.</title>
        <authorList>
            <person name="Wang C."/>
        </authorList>
    </citation>
    <scope>NUCLEOTIDE SEQUENCE [LARGE SCALE GENOMIC DNA]</scope>
    <source>
        <strain evidence="1 2">K23C18032701</strain>
    </source>
</reference>
<dbReference type="GO" id="GO:0016740">
    <property type="term" value="F:transferase activity"/>
    <property type="evidence" value="ECO:0007669"/>
    <property type="project" value="UniProtKB-KW"/>
</dbReference>
<protein>
    <submittedName>
        <fullName evidence="1">Nucleotidyl transferase AbiEii/AbiGii toxin family protein</fullName>
    </submittedName>
</protein>
<comment type="caution">
    <text evidence="1">The sequence shown here is derived from an EMBL/GenBank/DDBJ whole genome shotgun (WGS) entry which is preliminary data.</text>
</comment>
<dbReference type="Pfam" id="PF08843">
    <property type="entry name" value="AbiEii"/>
    <property type="match status" value="1"/>
</dbReference>
<keyword evidence="2" id="KW-1185">Reference proteome</keyword>
<dbReference type="Proteomes" id="UP000261284">
    <property type="component" value="Unassembled WGS sequence"/>
</dbReference>
<dbReference type="OrthoDB" id="9780929at2"/>
<name>A0A3E1NLF0_9BACT</name>
<accession>A0A3E1NLF0</accession>
<dbReference type="Gene3D" id="3.10.450.620">
    <property type="entry name" value="JHP933, nucleotidyltransferase-like core domain"/>
    <property type="match status" value="1"/>
</dbReference>
<dbReference type="EMBL" id="QTJU01000002">
    <property type="protein sequence ID" value="RFM28721.1"/>
    <property type="molecule type" value="Genomic_DNA"/>
</dbReference>
<evidence type="ECO:0000313" key="1">
    <source>
        <dbReference type="EMBL" id="RFM28721.1"/>
    </source>
</evidence>
<evidence type="ECO:0000313" key="2">
    <source>
        <dbReference type="Proteomes" id="UP000261284"/>
    </source>
</evidence>
<dbReference type="InterPro" id="IPR014942">
    <property type="entry name" value="AbiEii"/>
</dbReference>
<proteinExistence type="predicted"/>
<sequence length="317" mass="36012">MFHMYLHDHPQFKDLLLIVADREGIAPMLVEKDYWIMHVLSCLEQRFDFALKGGTSLSKGHHIIDRFSEDLDLLIEPPADLGFAVNQTSIKDNAVASRKAFYDWLAQHIQFPGLVHVERDYAFDDTRYYRSGGIRLIYPSVTTALPGVKGGILLEAGFSKVAPNAPLSISSWAYDFAVSNTQDAVTDNRARAVRCYHPGYTLVEKIQTVIRHYRQELESGDKQKNFMRQYYDIYSLLDNAEVLAFIGSPEYQAHKAAWITGKDALIPVNEHPALLIEDAQLIAGFTARYVATEALYYRGQPTFAIVLQRIREKLPLL</sequence>